<dbReference type="EMBL" id="JBHSLF010000014">
    <property type="protein sequence ID" value="MFC5343725.1"/>
    <property type="molecule type" value="Genomic_DNA"/>
</dbReference>
<dbReference type="PANTHER" id="PTHR36933:SF1">
    <property type="entry name" value="SLL0788 PROTEIN"/>
    <property type="match status" value="1"/>
</dbReference>
<proteinExistence type="predicted"/>
<evidence type="ECO:0000313" key="3">
    <source>
        <dbReference type="EMBL" id="MFC5343725.1"/>
    </source>
</evidence>
<comment type="caution">
    <text evidence="3">The sequence shown here is derived from an EMBL/GenBank/DDBJ whole genome shotgun (WGS) entry which is preliminary data.</text>
</comment>
<feature type="domain" description="DUF305" evidence="2">
    <location>
        <begin position="106"/>
        <end position="159"/>
    </location>
</feature>
<evidence type="ECO:0000313" key="4">
    <source>
        <dbReference type="Proteomes" id="UP001596152"/>
    </source>
</evidence>
<feature type="transmembrane region" description="Helical" evidence="1">
    <location>
        <begin position="84"/>
        <end position="101"/>
    </location>
</feature>
<evidence type="ECO:0000259" key="2">
    <source>
        <dbReference type="Pfam" id="PF03713"/>
    </source>
</evidence>
<dbReference type="Pfam" id="PF03713">
    <property type="entry name" value="DUF305"/>
    <property type="match status" value="1"/>
</dbReference>
<name>A0ABW0FPN5_9CAUL</name>
<dbReference type="Gene3D" id="1.20.1260.10">
    <property type="match status" value="1"/>
</dbReference>
<dbReference type="InterPro" id="IPR005183">
    <property type="entry name" value="DUF305_CopM-like"/>
</dbReference>
<sequence>MTPTHDVHSMKGMKGMKGSYRSLAIELTLDFIIMYLVMYTMIATLDHFYLNLNNVYMTLMMVSPMALLMLIFMRSMYPSRRTNLLIGGAAVLVFALSFYGMRTQAAVGDTEFLKSMIPHHSGAILMCREASLSDPEIVSLCDEIVAAQEREIAQMKAILARL</sequence>
<accession>A0ABW0FPN5</accession>
<dbReference type="InterPro" id="IPR012347">
    <property type="entry name" value="Ferritin-like"/>
</dbReference>
<feature type="transmembrane region" description="Helical" evidence="1">
    <location>
        <begin position="54"/>
        <end position="72"/>
    </location>
</feature>
<dbReference type="PANTHER" id="PTHR36933">
    <property type="entry name" value="SLL0788 PROTEIN"/>
    <property type="match status" value="1"/>
</dbReference>
<reference evidence="4" key="1">
    <citation type="journal article" date="2019" name="Int. J. Syst. Evol. Microbiol.">
        <title>The Global Catalogue of Microorganisms (GCM) 10K type strain sequencing project: providing services to taxonomists for standard genome sequencing and annotation.</title>
        <authorList>
            <consortium name="The Broad Institute Genomics Platform"/>
            <consortium name="The Broad Institute Genome Sequencing Center for Infectious Disease"/>
            <person name="Wu L."/>
            <person name="Ma J."/>
        </authorList>
    </citation>
    <scope>NUCLEOTIDE SEQUENCE [LARGE SCALE GENOMIC DNA]</scope>
    <source>
        <strain evidence="4">JCM 12125</strain>
    </source>
</reference>
<protein>
    <submittedName>
        <fullName evidence="3">DUF305 domain-containing protein</fullName>
    </submittedName>
</protein>
<evidence type="ECO:0000256" key="1">
    <source>
        <dbReference type="SAM" id="Phobius"/>
    </source>
</evidence>
<gene>
    <name evidence="3" type="ORF">ACFPIE_07360</name>
</gene>
<keyword evidence="1" id="KW-1133">Transmembrane helix</keyword>
<organism evidence="3 4">
    <name type="scientific">Brevundimonas staleyi</name>
    <dbReference type="NCBI Taxonomy" id="74326"/>
    <lineage>
        <taxon>Bacteria</taxon>
        <taxon>Pseudomonadati</taxon>
        <taxon>Pseudomonadota</taxon>
        <taxon>Alphaproteobacteria</taxon>
        <taxon>Caulobacterales</taxon>
        <taxon>Caulobacteraceae</taxon>
        <taxon>Brevundimonas</taxon>
    </lineage>
</organism>
<dbReference type="Proteomes" id="UP001596152">
    <property type="component" value="Unassembled WGS sequence"/>
</dbReference>
<keyword evidence="1" id="KW-0812">Transmembrane</keyword>
<feature type="transmembrane region" description="Helical" evidence="1">
    <location>
        <begin position="20"/>
        <end position="42"/>
    </location>
</feature>
<keyword evidence="4" id="KW-1185">Reference proteome</keyword>
<dbReference type="RefSeq" id="WP_289648224.1">
    <property type="nucleotide sequence ID" value="NZ_CP169082.1"/>
</dbReference>
<keyword evidence="1" id="KW-0472">Membrane</keyword>